<dbReference type="GO" id="GO:0003677">
    <property type="term" value="F:DNA binding"/>
    <property type="evidence" value="ECO:0007669"/>
    <property type="project" value="UniProtKB-KW"/>
</dbReference>
<dbReference type="InterPro" id="IPR047192">
    <property type="entry name" value="Euk_RPA1_DBD_C"/>
</dbReference>
<proteinExistence type="inferred from homology"/>
<dbReference type="CDD" id="cd04476">
    <property type="entry name" value="RPA1_DBD_C"/>
    <property type="match status" value="1"/>
</dbReference>
<evidence type="ECO:0000256" key="2">
    <source>
        <dbReference type="ARBA" id="ARBA00022723"/>
    </source>
</evidence>
<evidence type="ECO:0000313" key="7">
    <source>
        <dbReference type="EMBL" id="PWA87649.1"/>
    </source>
</evidence>
<keyword evidence="4" id="KW-0862">Zinc</keyword>
<sequence length="226" mass="25626">MSSQFFLSTCSTTLSLDSDEILQSLSLKQKSELHEVGKASNVYTLDDSEEIQRYPMKRLVRALKMCIPAKASEPKKKEKATTFQCEAEIMSIRTKKSWYYPACGSGKCKKGVTRKDGQLWCYTCNKHVTYRRSRFRFQVDVMDATAQTVIVMWDETPLELTKSSATALLDELDEVEDDAPLLPNALTNLYNTKHVFEVKSHAYYNYGDFESFTCTSVSPSNAPTVS</sequence>
<keyword evidence="5" id="KW-0238">DNA-binding</keyword>
<feature type="domain" description="Replication factor A C-terminal" evidence="6">
    <location>
        <begin position="83"/>
        <end position="215"/>
    </location>
</feature>
<dbReference type="InterPro" id="IPR013955">
    <property type="entry name" value="Rep_factor-A_C"/>
</dbReference>
<dbReference type="Pfam" id="PF08646">
    <property type="entry name" value="Rep_fac-A_C"/>
    <property type="match status" value="1"/>
</dbReference>
<dbReference type="SUPFAM" id="SSF50249">
    <property type="entry name" value="Nucleic acid-binding proteins"/>
    <property type="match status" value="1"/>
</dbReference>
<comment type="caution">
    <text evidence="7">The sequence shown here is derived from an EMBL/GenBank/DDBJ whole genome shotgun (WGS) entry which is preliminary data.</text>
</comment>
<evidence type="ECO:0000256" key="3">
    <source>
        <dbReference type="ARBA" id="ARBA00022771"/>
    </source>
</evidence>
<dbReference type="PANTHER" id="PTHR47165">
    <property type="entry name" value="OS03G0429900 PROTEIN"/>
    <property type="match status" value="1"/>
</dbReference>
<dbReference type="PANTHER" id="PTHR47165:SF4">
    <property type="entry name" value="OS03G0429900 PROTEIN"/>
    <property type="match status" value="1"/>
</dbReference>
<dbReference type="InterPro" id="IPR012340">
    <property type="entry name" value="NA-bd_OB-fold"/>
</dbReference>
<dbReference type="Gene3D" id="2.40.50.140">
    <property type="entry name" value="Nucleic acid-binding proteins"/>
    <property type="match status" value="1"/>
</dbReference>
<reference evidence="7 8" key="1">
    <citation type="journal article" date="2018" name="Mol. Plant">
        <title>The genome of Artemisia annua provides insight into the evolution of Asteraceae family and artemisinin biosynthesis.</title>
        <authorList>
            <person name="Shen Q."/>
            <person name="Zhang L."/>
            <person name="Liao Z."/>
            <person name="Wang S."/>
            <person name="Yan T."/>
            <person name="Shi P."/>
            <person name="Liu M."/>
            <person name="Fu X."/>
            <person name="Pan Q."/>
            <person name="Wang Y."/>
            <person name="Lv Z."/>
            <person name="Lu X."/>
            <person name="Zhang F."/>
            <person name="Jiang W."/>
            <person name="Ma Y."/>
            <person name="Chen M."/>
            <person name="Hao X."/>
            <person name="Li L."/>
            <person name="Tang Y."/>
            <person name="Lv G."/>
            <person name="Zhou Y."/>
            <person name="Sun X."/>
            <person name="Brodelius P.E."/>
            <person name="Rose J.K.C."/>
            <person name="Tang K."/>
        </authorList>
    </citation>
    <scope>NUCLEOTIDE SEQUENCE [LARGE SCALE GENOMIC DNA]</scope>
    <source>
        <strain evidence="8">cv. Huhao1</strain>
        <tissue evidence="7">Leaf</tissue>
    </source>
</reference>
<keyword evidence="8" id="KW-1185">Reference proteome</keyword>
<keyword evidence="2" id="KW-0479">Metal-binding</keyword>
<accession>A0A2U1PPG5</accession>
<protein>
    <submittedName>
        <fullName evidence="7">Nucleic acid-binding, OB-fold protein</fullName>
    </submittedName>
</protein>
<evidence type="ECO:0000256" key="1">
    <source>
        <dbReference type="ARBA" id="ARBA00005690"/>
    </source>
</evidence>
<keyword evidence="3" id="KW-0863">Zinc-finger</keyword>
<gene>
    <name evidence="7" type="ORF">CTI12_AA126340</name>
</gene>
<dbReference type="AlphaFoldDB" id="A0A2U1PPG5"/>
<evidence type="ECO:0000313" key="8">
    <source>
        <dbReference type="Proteomes" id="UP000245207"/>
    </source>
</evidence>
<dbReference type="Proteomes" id="UP000245207">
    <property type="component" value="Unassembled WGS sequence"/>
</dbReference>
<comment type="similarity">
    <text evidence="1">Belongs to the replication factor A protein 1 family.</text>
</comment>
<evidence type="ECO:0000256" key="4">
    <source>
        <dbReference type="ARBA" id="ARBA00022833"/>
    </source>
</evidence>
<organism evidence="7 8">
    <name type="scientific">Artemisia annua</name>
    <name type="common">Sweet wormwood</name>
    <dbReference type="NCBI Taxonomy" id="35608"/>
    <lineage>
        <taxon>Eukaryota</taxon>
        <taxon>Viridiplantae</taxon>
        <taxon>Streptophyta</taxon>
        <taxon>Embryophyta</taxon>
        <taxon>Tracheophyta</taxon>
        <taxon>Spermatophyta</taxon>
        <taxon>Magnoliopsida</taxon>
        <taxon>eudicotyledons</taxon>
        <taxon>Gunneridae</taxon>
        <taxon>Pentapetalae</taxon>
        <taxon>asterids</taxon>
        <taxon>campanulids</taxon>
        <taxon>Asterales</taxon>
        <taxon>Asteraceae</taxon>
        <taxon>Asteroideae</taxon>
        <taxon>Anthemideae</taxon>
        <taxon>Artemisiinae</taxon>
        <taxon>Artemisia</taxon>
    </lineage>
</organism>
<name>A0A2U1PPG5_ARTAN</name>
<evidence type="ECO:0000259" key="6">
    <source>
        <dbReference type="Pfam" id="PF08646"/>
    </source>
</evidence>
<dbReference type="EMBL" id="PKPP01000893">
    <property type="protein sequence ID" value="PWA87649.1"/>
    <property type="molecule type" value="Genomic_DNA"/>
</dbReference>
<dbReference type="GO" id="GO:0008270">
    <property type="term" value="F:zinc ion binding"/>
    <property type="evidence" value="ECO:0007669"/>
    <property type="project" value="UniProtKB-KW"/>
</dbReference>
<evidence type="ECO:0000256" key="5">
    <source>
        <dbReference type="ARBA" id="ARBA00023125"/>
    </source>
</evidence>